<dbReference type="InterPro" id="IPR036821">
    <property type="entry name" value="Peptide_deformylase_sf"/>
</dbReference>
<organism evidence="7 8">
    <name type="scientific">Rathayibacter oskolensis</name>
    <dbReference type="NCBI Taxonomy" id="1891671"/>
    <lineage>
        <taxon>Bacteria</taxon>
        <taxon>Bacillati</taxon>
        <taxon>Actinomycetota</taxon>
        <taxon>Actinomycetes</taxon>
        <taxon>Micrococcales</taxon>
        <taxon>Microbacteriaceae</taxon>
        <taxon>Rathayibacter</taxon>
    </lineage>
</organism>
<dbReference type="NCBIfam" id="TIGR00079">
    <property type="entry name" value="pept_deformyl"/>
    <property type="match status" value="1"/>
</dbReference>
<dbReference type="PANTHER" id="PTHR10458">
    <property type="entry name" value="PEPTIDE DEFORMYLASE"/>
    <property type="match status" value="1"/>
</dbReference>
<dbReference type="CDD" id="cd00487">
    <property type="entry name" value="Pep_deformylase"/>
    <property type="match status" value="1"/>
</dbReference>
<evidence type="ECO:0000256" key="4">
    <source>
        <dbReference type="ARBA" id="ARBA00022917"/>
    </source>
</evidence>
<reference evidence="8" key="1">
    <citation type="submission" date="2017-04" db="EMBL/GenBank/DDBJ databases">
        <authorList>
            <person name="Varghese N."/>
            <person name="Submissions S."/>
        </authorList>
    </citation>
    <scope>NUCLEOTIDE SEQUENCE [LARGE SCALE GENOMIC DNA]</scope>
    <source>
        <strain evidence="8">VKM Ac-2121</strain>
    </source>
</reference>
<comment type="catalytic activity">
    <reaction evidence="6">
        <text>N-terminal N-formyl-L-methionyl-[peptide] + H2O = N-terminal L-methionyl-[peptide] + formate</text>
        <dbReference type="Rhea" id="RHEA:24420"/>
        <dbReference type="Rhea" id="RHEA-COMP:10639"/>
        <dbReference type="Rhea" id="RHEA-COMP:10640"/>
        <dbReference type="ChEBI" id="CHEBI:15377"/>
        <dbReference type="ChEBI" id="CHEBI:15740"/>
        <dbReference type="ChEBI" id="CHEBI:49298"/>
        <dbReference type="ChEBI" id="CHEBI:64731"/>
        <dbReference type="EC" id="3.5.1.88"/>
    </reaction>
</comment>
<feature type="binding site" evidence="6">
    <location>
        <position position="115"/>
    </location>
    <ligand>
        <name>Fe cation</name>
        <dbReference type="ChEBI" id="CHEBI:24875"/>
    </ligand>
</feature>
<evidence type="ECO:0000256" key="6">
    <source>
        <dbReference type="HAMAP-Rule" id="MF_00163"/>
    </source>
</evidence>
<gene>
    <name evidence="6" type="primary">def</name>
    <name evidence="7" type="ORF">SAMN06295885_1186</name>
</gene>
<dbReference type="SUPFAM" id="SSF56420">
    <property type="entry name" value="Peptide deformylase"/>
    <property type="match status" value="1"/>
</dbReference>
<dbReference type="Proteomes" id="UP000193711">
    <property type="component" value="Unassembled WGS sequence"/>
</dbReference>
<feature type="active site" evidence="6">
    <location>
        <position position="158"/>
    </location>
</feature>
<keyword evidence="3 6" id="KW-0378">Hydrolase</keyword>
<comment type="cofactor">
    <cofactor evidence="6">
        <name>Fe(2+)</name>
        <dbReference type="ChEBI" id="CHEBI:29033"/>
    </cofactor>
    <text evidence="6">Binds 1 Fe(2+) ion.</text>
</comment>
<dbReference type="PRINTS" id="PR01576">
    <property type="entry name" value="PDEFORMYLASE"/>
</dbReference>
<accession>A0A1X7NGA8</accession>
<feature type="binding site" evidence="6">
    <location>
        <position position="157"/>
    </location>
    <ligand>
        <name>Fe cation</name>
        <dbReference type="ChEBI" id="CHEBI:24875"/>
    </ligand>
</feature>
<keyword evidence="2 6" id="KW-0479">Metal-binding</keyword>
<comment type="function">
    <text evidence="6">Removes the formyl group from the N-terminal Met of newly synthesized proteins. Requires at least a dipeptide for an efficient rate of reaction. N-terminal L-methionine is a prerequisite for activity but the enzyme has broad specificity at other positions.</text>
</comment>
<dbReference type="GO" id="GO:0042586">
    <property type="term" value="F:peptide deformylase activity"/>
    <property type="evidence" value="ECO:0007669"/>
    <property type="project" value="UniProtKB-UniRule"/>
</dbReference>
<dbReference type="GO" id="GO:0046872">
    <property type="term" value="F:metal ion binding"/>
    <property type="evidence" value="ECO:0007669"/>
    <property type="project" value="UniProtKB-KW"/>
</dbReference>
<dbReference type="NCBIfam" id="NF001159">
    <property type="entry name" value="PRK00150.1-3"/>
    <property type="match status" value="1"/>
</dbReference>
<keyword evidence="4 6" id="KW-0648">Protein biosynthesis</keyword>
<dbReference type="AlphaFoldDB" id="A0A1X7NGA8"/>
<evidence type="ECO:0000313" key="8">
    <source>
        <dbReference type="Proteomes" id="UP000193711"/>
    </source>
</evidence>
<dbReference type="EMBL" id="FXBM01000001">
    <property type="protein sequence ID" value="SMH35944.1"/>
    <property type="molecule type" value="Genomic_DNA"/>
</dbReference>
<comment type="similarity">
    <text evidence="1 6">Belongs to the polypeptide deformylase family.</text>
</comment>
<evidence type="ECO:0000256" key="2">
    <source>
        <dbReference type="ARBA" id="ARBA00022723"/>
    </source>
</evidence>
<evidence type="ECO:0000313" key="7">
    <source>
        <dbReference type="EMBL" id="SMH35944.1"/>
    </source>
</evidence>
<sequence length="204" mass="22560">MSVRTARAEPRDTLETMAVLPIRIAGDPVLHSPASPVTDFGETLRTLVADMFETMDTAPGVGLAGPQVGVPLRLFVYDYADDDGTPRRGVAINPELFVTPTPLGEADEDTESEGCLSFPGERFPLRRSERAILRAVDLDGTPFEIEASGWFARVFQHEFDHLDGILYIDRLEHDYQKPVAKITRKRGWGVAGVSWTPGIEHLED</sequence>
<evidence type="ECO:0000256" key="3">
    <source>
        <dbReference type="ARBA" id="ARBA00022801"/>
    </source>
</evidence>
<evidence type="ECO:0000256" key="5">
    <source>
        <dbReference type="ARBA" id="ARBA00023004"/>
    </source>
</evidence>
<dbReference type="STRING" id="1891671.SAMN06295885_1186"/>
<name>A0A1X7NGA8_9MICO</name>
<proteinExistence type="inferred from homology"/>
<dbReference type="Gene3D" id="3.90.45.10">
    <property type="entry name" value="Peptide deformylase"/>
    <property type="match status" value="1"/>
</dbReference>
<dbReference type="HAMAP" id="MF_00163">
    <property type="entry name" value="Pep_deformylase"/>
    <property type="match status" value="1"/>
</dbReference>
<dbReference type="PANTHER" id="PTHR10458:SF2">
    <property type="entry name" value="PEPTIDE DEFORMYLASE, MITOCHONDRIAL"/>
    <property type="match status" value="1"/>
</dbReference>
<feature type="binding site" evidence="6">
    <location>
        <position position="161"/>
    </location>
    <ligand>
        <name>Fe cation</name>
        <dbReference type="ChEBI" id="CHEBI:24875"/>
    </ligand>
</feature>
<dbReference type="EC" id="3.5.1.88" evidence="6"/>
<keyword evidence="8" id="KW-1185">Reference proteome</keyword>
<evidence type="ECO:0000256" key="1">
    <source>
        <dbReference type="ARBA" id="ARBA00010759"/>
    </source>
</evidence>
<dbReference type="Pfam" id="PF01327">
    <property type="entry name" value="Pep_deformylase"/>
    <property type="match status" value="1"/>
</dbReference>
<dbReference type="GO" id="GO:0006412">
    <property type="term" value="P:translation"/>
    <property type="evidence" value="ECO:0007669"/>
    <property type="project" value="UniProtKB-UniRule"/>
</dbReference>
<dbReference type="PIRSF" id="PIRSF004749">
    <property type="entry name" value="Pep_def"/>
    <property type="match status" value="1"/>
</dbReference>
<protein>
    <recommendedName>
        <fullName evidence="6">Peptide deformylase</fullName>
        <shortName evidence="6">PDF</shortName>
        <ecNumber evidence="6">3.5.1.88</ecNumber>
    </recommendedName>
    <alternativeName>
        <fullName evidence="6">Polypeptide deformylase</fullName>
    </alternativeName>
</protein>
<dbReference type="InterPro" id="IPR023635">
    <property type="entry name" value="Peptide_deformylase"/>
</dbReference>
<keyword evidence="5 6" id="KW-0408">Iron</keyword>